<dbReference type="EMBL" id="BJHX01000001">
    <property type="protein sequence ID" value="GDY69055.1"/>
    <property type="molecule type" value="Genomic_DNA"/>
</dbReference>
<evidence type="ECO:0000313" key="2">
    <source>
        <dbReference type="EMBL" id="GDY69055.1"/>
    </source>
</evidence>
<dbReference type="Proteomes" id="UP000302139">
    <property type="component" value="Unassembled WGS sequence"/>
</dbReference>
<feature type="compositionally biased region" description="Polar residues" evidence="1">
    <location>
        <begin position="114"/>
        <end position="129"/>
    </location>
</feature>
<name>A0A4D4MB17_STRAX</name>
<accession>A0A4D4MB17</accession>
<organism evidence="2 3">
    <name type="scientific">Streptomyces avermitilis</name>
    <dbReference type="NCBI Taxonomy" id="33903"/>
    <lineage>
        <taxon>Bacteria</taxon>
        <taxon>Bacillati</taxon>
        <taxon>Actinomycetota</taxon>
        <taxon>Actinomycetes</taxon>
        <taxon>Kitasatosporales</taxon>
        <taxon>Streptomycetaceae</taxon>
        <taxon>Streptomyces</taxon>
    </lineage>
</organism>
<sequence>MGCAGAAARGPAEREPSASEERSSDRADVVPRAASSAQVTEVDARTRRRRNQGRGAGEGAGSSGPGPSPGCSAEQLSSAGSPSSASAPSVSGAGTAASADTAASAGPAVRTRCRASTANNHSRCSSSRSFGVASQKAASRSTGAKSCGTASPAQYRCSVEVFMLRRRASEP</sequence>
<feature type="compositionally biased region" description="Low complexity" evidence="1">
    <location>
        <begin position="1"/>
        <end position="10"/>
    </location>
</feature>
<comment type="caution">
    <text evidence="2">The sequence shown here is derived from an EMBL/GenBank/DDBJ whole genome shotgun (WGS) entry which is preliminary data.</text>
</comment>
<feature type="region of interest" description="Disordered" evidence="1">
    <location>
        <begin position="1"/>
        <end position="151"/>
    </location>
</feature>
<feature type="compositionally biased region" description="Basic and acidic residues" evidence="1">
    <location>
        <begin position="11"/>
        <end position="29"/>
    </location>
</feature>
<gene>
    <name evidence="2" type="ORF">SAV14893_084480</name>
</gene>
<reference evidence="2 3" key="1">
    <citation type="submission" date="2019-04" db="EMBL/GenBank/DDBJ databases">
        <title>Draft genome sequences of Streptomyces avermitilis NBRC 14893.</title>
        <authorList>
            <person name="Komaki H."/>
            <person name="Tamura T."/>
            <person name="Hosoyama A."/>
        </authorList>
    </citation>
    <scope>NUCLEOTIDE SEQUENCE [LARGE SCALE GENOMIC DNA]</scope>
    <source>
        <strain evidence="2 3">NBRC 14893</strain>
    </source>
</reference>
<evidence type="ECO:0000256" key="1">
    <source>
        <dbReference type="SAM" id="MobiDB-lite"/>
    </source>
</evidence>
<feature type="compositionally biased region" description="Polar residues" evidence="1">
    <location>
        <begin position="136"/>
        <end position="151"/>
    </location>
</feature>
<proteinExistence type="predicted"/>
<dbReference type="AlphaFoldDB" id="A0A4D4MB17"/>
<protein>
    <submittedName>
        <fullName evidence="2">Uncharacterized protein</fullName>
    </submittedName>
</protein>
<feature type="compositionally biased region" description="Low complexity" evidence="1">
    <location>
        <begin position="77"/>
        <end position="109"/>
    </location>
</feature>
<evidence type="ECO:0000313" key="3">
    <source>
        <dbReference type="Proteomes" id="UP000302139"/>
    </source>
</evidence>
<feature type="compositionally biased region" description="Gly residues" evidence="1">
    <location>
        <begin position="54"/>
        <end position="64"/>
    </location>
</feature>